<dbReference type="EMBL" id="JUIV01000015">
    <property type="protein sequence ID" value="RYJ37484.1"/>
    <property type="molecule type" value="Genomic_DNA"/>
</dbReference>
<comment type="caution">
    <text evidence="1">The sequence shown here is derived from an EMBL/GenBank/DDBJ whole genome shotgun (WGS) entry which is preliminary data.</text>
</comment>
<gene>
    <name evidence="1" type="ORF">NU08_3476</name>
</gene>
<evidence type="ECO:0000313" key="1">
    <source>
        <dbReference type="EMBL" id="RYJ37484.1"/>
    </source>
</evidence>
<dbReference type="Proteomes" id="UP000290433">
    <property type="component" value="Unassembled WGS sequence"/>
</dbReference>
<name>A0A444VVZ7_9FLAO</name>
<dbReference type="AlphaFoldDB" id="A0A444VVZ7"/>
<protein>
    <submittedName>
        <fullName evidence="1">Uncharacterized protein</fullName>
    </submittedName>
</protein>
<sequence length="42" mass="5161">MCWFRNIYTFGFHIYLFFNKQSARAQSILFLQNEKDENGPRE</sequence>
<organism evidence="1 2">
    <name type="scientific">Flavobacterium anhuiense</name>
    <dbReference type="NCBI Taxonomy" id="459526"/>
    <lineage>
        <taxon>Bacteria</taxon>
        <taxon>Pseudomonadati</taxon>
        <taxon>Bacteroidota</taxon>
        <taxon>Flavobacteriia</taxon>
        <taxon>Flavobacteriales</taxon>
        <taxon>Flavobacteriaceae</taxon>
        <taxon>Flavobacterium</taxon>
    </lineage>
</organism>
<accession>A0A444VVZ7</accession>
<reference evidence="1 2" key="1">
    <citation type="submission" date="2014-12" db="EMBL/GenBank/DDBJ databases">
        <title>Genome sequence of Flavobacterium anhuiense RCM74.</title>
        <authorList>
            <person name="Kim J.F."/>
            <person name="Song J.Y."/>
            <person name="Kwak M.-J."/>
            <person name="Lee S.-W."/>
        </authorList>
    </citation>
    <scope>NUCLEOTIDE SEQUENCE [LARGE SCALE GENOMIC DNA]</scope>
    <source>
        <strain evidence="1 2">RCM74</strain>
    </source>
</reference>
<evidence type="ECO:0000313" key="2">
    <source>
        <dbReference type="Proteomes" id="UP000290433"/>
    </source>
</evidence>
<proteinExistence type="predicted"/>